<sequence length="111" mass="12418">MANERLLHDLIVDHLKHRLSREYKEIQVNASGNPDMTLANHGLVLAFLEVETESSITPEKAEAWVEMTRSGTKLILMVAKSSKVKTMELLWQKGIADKVGVGTYEIAITMP</sequence>
<reference evidence="1" key="1">
    <citation type="journal article" date="2021" name="bioRxiv">
        <title>Unraveling nitrogen, sulfur and carbon metabolic pathways and microbial community transcriptional responses to substrate deprivation and toxicity stresses in a bioreactor mimicking anoxic brackish coastal sediment conditions.</title>
        <authorList>
            <person name="Martins P.D."/>
            <person name="Echeveste M.J."/>
            <person name="Arshad A."/>
            <person name="Kurth J."/>
            <person name="Ouboter H."/>
            <person name="Jetten M.S.M."/>
            <person name="Welte C.U."/>
        </authorList>
    </citation>
    <scope>NUCLEOTIDE SEQUENCE</scope>
    <source>
        <strain evidence="1">MAG_39</strain>
    </source>
</reference>
<accession>A0A953M1U8</accession>
<proteinExistence type="predicted"/>
<evidence type="ECO:0000313" key="1">
    <source>
        <dbReference type="EMBL" id="MBZ0156587.1"/>
    </source>
</evidence>
<dbReference type="EMBL" id="JAIOIV010000081">
    <property type="protein sequence ID" value="MBZ0156587.1"/>
    <property type="molecule type" value="Genomic_DNA"/>
</dbReference>
<protein>
    <submittedName>
        <fullName evidence="1">Uncharacterized protein</fullName>
    </submittedName>
</protein>
<evidence type="ECO:0000313" key="2">
    <source>
        <dbReference type="Proteomes" id="UP000705867"/>
    </source>
</evidence>
<dbReference type="AlphaFoldDB" id="A0A953M1U8"/>
<name>A0A953M1U8_9BACT</name>
<dbReference type="Proteomes" id="UP000705867">
    <property type="component" value="Unassembled WGS sequence"/>
</dbReference>
<comment type="caution">
    <text evidence="1">The sequence shown here is derived from an EMBL/GenBank/DDBJ whole genome shotgun (WGS) entry which is preliminary data.</text>
</comment>
<reference evidence="1" key="2">
    <citation type="submission" date="2021-08" db="EMBL/GenBank/DDBJ databases">
        <authorList>
            <person name="Dalcin Martins P."/>
        </authorList>
    </citation>
    <scope>NUCLEOTIDE SEQUENCE</scope>
    <source>
        <strain evidence="1">MAG_39</strain>
    </source>
</reference>
<gene>
    <name evidence="1" type="ORF">K8I29_10335</name>
</gene>
<organism evidence="1 2">
    <name type="scientific">Candidatus Nitrobium versatile</name>
    <dbReference type="NCBI Taxonomy" id="2884831"/>
    <lineage>
        <taxon>Bacteria</taxon>
        <taxon>Pseudomonadati</taxon>
        <taxon>Nitrospirota</taxon>
        <taxon>Nitrospiria</taxon>
        <taxon>Nitrospirales</taxon>
        <taxon>Nitrospiraceae</taxon>
        <taxon>Candidatus Nitrobium</taxon>
    </lineage>
</organism>